<proteinExistence type="predicted"/>
<evidence type="ECO:0000313" key="1">
    <source>
        <dbReference type="EMBL" id="ETV79140.1"/>
    </source>
</evidence>
<name>W4GHG8_APHAT</name>
<gene>
    <name evidence="1" type="ORF">H257_07870</name>
</gene>
<sequence length="143" mass="15825">MPPSASTAASGSFQCHKKLANAEDNSIYETSLEHSVDGSLPHGCITRTAHTLDCMWKPISTVRARAEAPGSRASSAFTPLPVHPIIMKHPIMFTPCIGHTRVIAHLQLFPQDHLYPCKWTYHNNRQQTPQWTAHHLPPVTSAT</sequence>
<organism evidence="1">
    <name type="scientific">Aphanomyces astaci</name>
    <name type="common">Crayfish plague agent</name>
    <dbReference type="NCBI Taxonomy" id="112090"/>
    <lineage>
        <taxon>Eukaryota</taxon>
        <taxon>Sar</taxon>
        <taxon>Stramenopiles</taxon>
        <taxon>Oomycota</taxon>
        <taxon>Saprolegniomycetes</taxon>
        <taxon>Saprolegniales</taxon>
        <taxon>Verrucalvaceae</taxon>
        <taxon>Aphanomyces</taxon>
    </lineage>
</organism>
<dbReference type="AlphaFoldDB" id="W4GHG8"/>
<dbReference type="GeneID" id="20809866"/>
<protein>
    <submittedName>
        <fullName evidence="1">Uncharacterized protein</fullName>
    </submittedName>
</protein>
<dbReference type="EMBL" id="KI913129">
    <property type="protein sequence ID" value="ETV79140.1"/>
    <property type="molecule type" value="Genomic_DNA"/>
</dbReference>
<accession>W4GHG8</accession>
<dbReference type="VEuPathDB" id="FungiDB:H257_07870"/>
<dbReference type="RefSeq" id="XP_009831859.1">
    <property type="nucleotide sequence ID" value="XM_009833557.1"/>
</dbReference>
<reference evidence="1" key="1">
    <citation type="submission" date="2013-12" db="EMBL/GenBank/DDBJ databases">
        <title>The Genome Sequence of Aphanomyces astaci APO3.</title>
        <authorList>
            <consortium name="The Broad Institute Genomics Platform"/>
            <person name="Russ C."/>
            <person name="Tyler B."/>
            <person name="van West P."/>
            <person name="Dieguez-Uribeondo J."/>
            <person name="Young S.K."/>
            <person name="Zeng Q."/>
            <person name="Gargeya S."/>
            <person name="Fitzgerald M."/>
            <person name="Abouelleil A."/>
            <person name="Alvarado L."/>
            <person name="Chapman S.B."/>
            <person name="Gainer-Dewar J."/>
            <person name="Goldberg J."/>
            <person name="Griggs A."/>
            <person name="Gujja S."/>
            <person name="Hansen M."/>
            <person name="Howarth C."/>
            <person name="Imamovic A."/>
            <person name="Ireland A."/>
            <person name="Larimer J."/>
            <person name="McCowan C."/>
            <person name="Murphy C."/>
            <person name="Pearson M."/>
            <person name="Poon T.W."/>
            <person name="Priest M."/>
            <person name="Roberts A."/>
            <person name="Saif S."/>
            <person name="Shea T."/>
            <person name="Sykes S."/>
            <person name="Wortman J."/>
            <person name="Nusbaum C."/>
            <person name="Birren B."/>
        </authorList>
    </citation>
    <scope>NUCLEOTIDE SEQUENCE [LARGE SCALE GENOMIC DNA]</scope>
    <source>
        <strain evidence="1">APO3</strain>
    </source>
</reference>